<organism evidence="9 10">
    <name type="scientific">Microbacterium paraoxydans</name>
    <dbReference type="NCBI Taxonomy" id="199592"/>
    <lineage>
        <taxon>Bacteria</taxon>
        <taxon>Bacillati</taxon>
        <taxon>Actinomycetota</taxon>
        <taxon>Actinomycetes</taxon>
        <taxon>Micrococcales</taxon>
        <taxon>Microbacteriaceae</taxon>
        <taxon>Microbacterium</taxon>
    </lineage>
</organism>
<evidence type="ECO:0000256" key="2">
    <source>
        <dbReference type="ARBA" id="ARBA00007362"/>
    </source>
</evidence>
<accession>A0A1H1SJL5</accession>
<evidence type="ECO:0000256" key="6">
    <source>
        <dbReference type="SAM" id="MobiDB-lite"/>
    </source>
</evidence>
<dbReference type="InterPro" id="IPR050638">
    <property type="entry name" value="AA-Vitamin_Transporters"/>
</dbReference>
<evidence type="ECO:0000256" key="1">
    <source>
        <dbReference type="ARBA" id="ARBA00004141"/>
    </source>
</evidence>
<comment type="similarity">
    <text evidence="2">Belongs to the EamA transporter family.</text>
</comment>
<feature type="transmembrane region" description="Helical" evidence="7">
    <location>
        <begin position="132"/>
        <end position="151"/>
    </location>
</feature>
<name>A0A1H1SJL5_9MICO</name>
<keyword evidence="5 7" id="KW-0472">Membrane</keyword>
<evidence type="ECO:0000256" key="7">
    <source>
        <dbReference type="SAM" id="Phobius"/>
    </source>
</evidence>
<dbReference type="InterPro" id="IPR000620">
    <property type="entry name" value="EamA_dom"/>
</dbReference>
<dbReference type="EMBL" id="LT629770">
    <property type="protein sequence ID" value="SDS47916.1"/>
    <property type="molecule type" value="Genomic_DNA"/>
</dbReference>
<evidence type="ECO:0000256" key="4">
    <source>
        <dbReference type="ARBA" id="ARBA00022989"/>
    </source>
</evidence>
<reference evidence="9 10" key="1">
    <citation type="submission" date="2016-10" db="EMBL/GenBank/DDBJ databases">
        <authorList>
            <person name="de Groot N.N."/>
        </authorList>
    </citation>
    <scope>NUCLEOTIDE SEQUENCE [LARGE SCALE GENOMIC DNA]</scope>
    <source>
        <strain evidence="9 10">DSM 15019</strain>
    </source>
</reference>
<feature type="transmembrane region" description="Helical" evidence="7">
    <location>
        <begin position="275"/>
        <end position="293"/>
    </location>
</feature>
<dbReference type="PANTHER" id="PTHR32322">
    <property type="entry name" value="INNER MEMBRANE TRANSPORTER"/>
    <property type="match status" value="1"/>
</dbReference>
<dbReference type="SUPFAM" id="SSF103481">
    <property type="entry name" value="Multidrug resistance efflux transporter EmrE"/>
    <property type="match status" value="2"/>
</dbReference>
<evidence type="ECO:0000313" key="10">
    <source>
        <dbReference type="Proteomes" id="UP000182126"/>
    </source>
</evidence>
<keyword evidence="3 7" id="KW-0812">Transmembrane</keyword>
<dbReference type="GO" id="GO:0016020">
    <property type="term" value="C:membrane"/>
    <property type="evidence" value="ECO:0007669"/>
    <property type="project" value="UniProtKB-SubCell"/>
</dbReference>
<evidence type="ECO:0000259" key="8">
    <source>
        <dbReference type="Pfam" id="PF00892"/>
    </source>
</evidence>
<feature type="domain" description="EamA" evidence="8">
    <location>
        <begin position="16"/>
        <end position="146"/>
    </location>
</feature>
<dbReference type="Proteomes" id="UP000182126">
    <property type="component" value="Chromosome I"/>
</dbReference>
<feature type="domain" description="EamA" evidence="8">
    <location>
        <begin position="159"/>
        <end position="292"/>
    </location>
</feature>
<dbReference type="RefSeq" id="WP_231919539.1">
    <property type="nucleotide sequence ID" value="NZ_LT629770.1"/>
</dbReference>
<sequence>MSKQIGILSRVVTVGAAVAFVLTWSSGFLIPAVATADVDPLTLLVWRFTPLAVLLVVLAATSGATKGMTARELGVQAVIGALAQFGYCAAVYAAVATGIATGTVALIDAVQPLLVAVLVGPVLGLRVRGAQVAGLVIGAVGVLLVVQSQFGAGSAPLVAYLLPAAAMVCLVIGTLVQRRTAVRTGVLLTLTIHVSVTAVLLLVIAALAGALVPPARPSFWIAVVLTAVFPTLGAYGLYWWLLRRVGITALQALLFLVAPATAIGGALLLGEPLTAITVGGFALCGAGVTAVLVSEARNRGPEAAEGSATPGQGRTRTARPSKVTTSPSRS</sequence>
<feature type="transmembrane region" description="Helical" evidence="7">
    <location>
        <begin position="77"/>
        <end position="99"/>
    </location>
</feature>
<proteinExistence type="inferred from homology"/>
<feature type="transmembrane region" description="Helical" evidence="7">
    <location>
        <begin position="249"/>
        <end position="269"/>
    </location>
</feature>
<protein>
    <submittedName>
        <fullName evidence="9">Permease of the drug/metabolite transporter (DMT) superfamily</fullName>
    </submittedName>
</protein>
<comment type="subcellular location">
    <subcellularLocation>
        <location evidence="1">Membrane</location>
        <topology evidence="1">Multi-pass membrane protein</topology>
    </subcellularLocation>
</comment>
<feature type="transmembrane region" description="Helical" evidence="7">
    <location>
        <begin position="12"/>
        <end position="33"/>
    </location>
</feature>
<dbReference type="AlphaFoldDB" id="A0A1H1SJL5"/>
<feature type="transmembrane region" description="Helical" evidence="7">
    <location>
        <begin position="218"/>
        <end position="242"/>
    </location>
</feature>
<dbReference type="InterPro" id="IPR037185">
    <property type="entry name" value="EmrE-like"/>
</dbReference>
<dbReference type="Pfam" id="PF00892">
    <property type="entry name" value="EamA"/>
    <property type="match status" value="2"/>
</dbReference>
<evidence type="ECO:0000256" key="5">
    <source>
        <dbReference type="ARBA" id="ARBA00023136"/>
    </source>
</evidence>
<dbReference type="GeneID" id="36301028"/>
<evidence type="ECO:0000313" key="9">
    <source>
        <dbReference type="EMBL" id="SDS47916.1"/>
    </source>
</evidence>
<dbReference type="PANTHER" id="PTHR32322:SF2">
    <property type="entry name" value="EAMA DOMAIN-CONTAINING PROTEIN"/>
    <property type="match status" value="1"/>
</dbReference>
<gene>
    <name evidence="9" type="ORF">SAMN04489809_1945</name>
</gene>
<keyword evidence="4 7" id="KW-1133">Transmembrane helix</keyword>
<feature type="transmembrane region" description="Helical" evidence="7">
    <location>
        <begin position="45"/>
        <end position="65"/>
    </location>
</feature>
<feature type="transmembrane region" description="Helical" evidence="7">
    <location>
        <begin position="105"/>
        <end position="125"/>
    </location>
</feature>
<feature type="region of interest" description="Disordered" evidence="6">
    <location>
        <begin position="299"/>
        <end position="330"/>
    </location>
</feature>
<feature type="transmembrane region" description="Helical" evidence="7">
    <location>
        <begin position="188"/>
        <end position="212"/>
    </location>
</feature>
<feature type="transmembrane region" description="Helical" evidence="7">
    <location>
        <begin position="157"/>
        <end position="176"/>
    </location>
</feature>
<dbReference type="eggNOG" id="COG0697">
    <property type="taxonomic scope" value="Bacteria"/>
</dbReference>
<evidence type="ECO:0000256" key="3">
    <source>
        <dbReference type="ARBA" id="ARBA00022692"/>
    </source>
</evidence>